<dbReference type="SUPFAM" id="SSF57850">
    <property type="entry name" value="RING/U-box"/>
    <property type="match status" value="1"/>
</dbReference>
<feature type="domain" description="RING-type" evidence="3">
    <location>
        <begin position="108"/>
        <end position="151"/>
    </location>
</feature>
<dbReference type="GO" id="GO:0016567">
    <property type="term" value="P:protein ubiquitination"/>
    <property type="evidence" value="ECO:0007669"/>
    <property type="project" value="TreeGrafter"/>
</dbReference>
<proteinExistence type="predicted"/>
<dbReference type="Proteomes" id="UP000501690">
    <property type="component" value="Linkage Group LG1"/>
</dbReference>
<gene>
    <name evidence="4" type="ORF">DEO72_LG1g680</name>
</gene>
<dbReference type="Gramene" id="Vigun06g170800.1.v1.2">
    <property type="protein sequence ID" value="Vigun06g170800.1.v1.2.CDS.1"/>
    <property type="gene ID" value="Vigun06g170800.v1.2"/>
</dbReference>
<dbReference type="PANTHER" id="PTHR45676:SF159">
    <property type="entry name" value="RING-H2 FINGER PROTEIN ATL51"/>
    <property type="match status" value="1"/>
</dbReference>
<dbReference type="Pfam" id="PF13639">
    <property type="entry name" value="zf-RING_2"/>
    <property type="match status" value="1"/>
</dbReference>
<dbReference type="InterPro" id="IPR013083">
    <property type="entry name" value="Znf_RING/FYVE/PHD"/>
</dbReference>
<keyword evidence="5" id="KW-1185">Reference proteome</keyword>
<dbReference type="GO" id="GO:0008270">
    <property type="term" value="F:zinc ion binding"/>
    <property type="evidence" value="ECO:0007669"/>
    <property type="project" value="UniProtKB-KW"/>
</dbReference>
<evidence type="ECO:0000256" key="1">
    <source>
        <dbReference type="PROSITE-ProRule" id="PRU00175"/>
    </source>
</evidence>
<evidence type="ECO:0000259" key="3">
    <source>
        <dbReference type="PROSITE" id="PS50089"/>
    </source>
</evidence>
<keyword evidence="2" id="KW-0472">Membrane</keyword>
<dbReference type="AlphaFoldDB" id="A0A4D6KI71"/>
<reference evidence="4 5" key="1">
    <citation type="submission" date="2019-04" db="EMBL/GenBank/DDBJ databases">
        <title>An improved genome assembly and genetic linkage map for asparagus bean, Vigna unguiculata ssp. sesquipedialis.</title>
        <authorList>
            <person name="Xia Q."/>
            <person name="Zhang R."/>
            <person name="Dong Y."/>
        </authorList>
    </citation>
    <scope>NUCLEOTIDE SEQUENCE [LARGE SCALE GENOMIC DNA]</scope>
    <source>
        <tissue evidence="4">Leaf</tissue>
    </source>
</reference>
<keyword evidence="1" id="KW-0479">Metal-binding</keyword>
<feature type="transmembrane region" description="Helical" evidence="2">
    <location>
        <begin position="12"/>
        <end position="32"/>
    </location>
</feature>
<evidence type="ECO:0000313" key="4">
    <source>
        <dbReference type="EMBL" id="QCD77058.1"/>
    </source>
</evidence>
<sequence length="160" mass="18016">MSNVLFLSELEYFVACFVVFILSITVFAIPYLRCGDNDNEAEESRDIESQTAQTRTTRTERVVVAGARAGIIPRHFIPNSLIAGFALRALPPVTIFQKDETSPSQNLCSICIEHFSDGNLVQPFGVCVHRFHPFCIHSWLLQGKINCPLCRKQLSINLHH</sequence>
<keyword evidence="2" id="KW-1133">Transmembrane helix</keyword>
<dbReference type="OrthoDB" id="1429867at2759"/>
<dbReference type="Gene3D" id="3.30.40.10">
    <property type="entry name" value="Zinc/RING finger domain, C3HC4 (zinc finger)"/>
    <property type="match status" value="1"/>
</dbReference>
<dbReference type="PROSITE" id="PS50089">
    <property type="entry name" value="ZF_RING_2"/>
    <property type="match status" value="1"/>
</dbReference>
<organism evidence="4 5">
    <name type="scientific">Vigna unguiculata</name>
    <name type="common">Cowpea</name>
    <dbReference type="NCBI Taxonomy" id="3917"/>
    <lineage>
        <taxon>Eukaryota</taxon>
        <taxon>Viridiplantae</taxon>
        <taxon>Streptophyta</taxon>
        <taxon>Embryophyta</taxon>
        <taxon>Tracheophyta</taxon>
        <taxon>Spermatophyta</taxon>
        <taxon>Magnoliopsida</taxon>
        <taxon>eudicotyledons</taxon>
        <taxon>Gunneridae</taxon>
        <taxon>Pentapetalae</taxon>
        <taxon>rosids</taxon>
        <taxon>fabids</taxon>
        <taxon>Fabales</taxon>
        <taxon>Fabaceae</taxon>
        <taxon>Papilionoideae</taxon>
        <taxon>50 kb inversion clade</taxon>
        <taxon>NPAAA clade</taxon>
        <taxon>indigoferoid/millettioid clade</taxon>
        <taxon>Phaseoleae</taxon>
        <taxon>Vigna</taxon>
    </lineage>
</organism>
<dbReference type="InterPro" id="IPR001841">
    <property type="entry name" value="Znf_RING"/>
</dbReference>
<keyword evidence="2" id="KW-0812">Transmembrane</keyword>
<dbReference type="PANTHER" id="PTHR45676">
    <property type="entry name" value="RING-H2 FINGER PROTEIN ATL51-RELATED"/>
    <property type="match status" value="1"/>
</dbReference>
<name>A0A4D6KI71_VIGUN</name>
<protein>
    <recommendedName>
        <fullName evidence="3">RING-type domain-containing protein</fullName>
    </recommendedName>
</protein>
<keyword evidence="1" id="KW-0862">Zinc</keyword>
<dbReference type="EMBL" id="CP039345">
    <property type="protein sequence ID" value="QCD77058.1"/>
    <property type="molecule type" value="Genomic_DNA"/>
</dbReference>
<evidence type="ECO:0000313" key="5">
    <source>
        <dbReference type="Proteomes" id="UP000501690"/>
    </source>
</evidence>
<accession>A0A4D6KI71</accession>
<keyword evidence="1" id="KW-0863">Zinc-finger</keyword>
<evidence type="ECO:0000256" key="2">
    <source>
        <dbReference type="SAM" id="Phobius"/>
    </source>
</evidence>